<keyword evidence="8" id="KW-1185">Reference proteome</keyword>
<dbReference type="AlphaFoldDB" id="A0A9N9WUA3"/>
<evidence type="ECO:0000313" key="8">
    <source>
        <dbReference type="Proteomes" id="UP001153620"/>
    </source>
</evidence>
<reference evidence="7" key="1">
    <citation type="submission" date="2022-01" db="EMBL/GenBank/DDBJ databases">
        <authorList>
            <person name="King R."/>
        </authorList>
    </citation>
    <scope>NUCLEOTIDE SEQUENCE</scope>
</reference>
<comment type="similarity">
    <text evidence="1 6">Belongs to the eukaryotic/archaeal RNase P protein component 2 family.</text>
</comment>
<dbReference type="GO" id="GO:0001682">
    <property type="term" value="P:tRNA 5'-leader removal"/>
    <property type="evidence" value="ECO:0007669"/>
    <property type="project" value="InterPro"/>
</dbReference>
<dbReference type="PANTHER" id="PTHR48414:SF1">
    <property type="entry name" value="POP5 HOMOLOG, RIBONUCLEASE P_MRP SUBUNIT"/>
    <property type="match status" value="1"/>
</dbReference>
<dbReference type="GO" id="GO:0033204">
    <property type="term" value="F:ribonuclease P RNA binding"/>
    <property type="evidence" value="ECO:0007669"/>
    <property type="project" value="InterPro"/>
</dbReference>
<evidence type="ECO:0000256" key="4">
    <source>
        <dbReference type="ARBA" id="ARBA00023242"/>
    </source>
</evidence>
<dbReference type="GO" id="GO:0030677">
    <property type="term" value="C:ribonuclease P complex"/>
    <property type="evidence" value="ECO:0007669"/>
    <property type="project" value="InterPro"/>
</dbReference>
<evidence type="ECO:0000256" key="5">
    <source>
        <dbReference type="ARBA" id="ARBA00044198"/>
    </source>
</evidence>
<evidence type="ECO:0000256" key="3">
    <source>
        <dbReference type="ARBA" id="ARBA00022694"/>
    </source>
</evidence>
<comment type="function">
    <text evidence="6">Component of ribonuclease P, a protein complex that generates mature tRNA molecules by cleaving their 5'-ends.</text>
</comment>
<dbReference type="GO" id="GO:0005730">
    <property type="term" value="C:nucleolus"/>
    <property type="evidence" value="ECO:0007669"/>
    <property type="project" value="UniProtKB-SubCell"/>
</dbReference>
<dbReference type="InterPro" id="IPR002759">
    <property type="entry name" value="Pop5/Rpp14/Rnp2-like"/>
</dbReference>
<comment type="subcellular location">
    <subcellularLocation>
        <location evidence="6">Nucleus</location>
        <location evidence="6">Nucleolus</location>
    </subcellularLocation>
</comment>
<gene>
    <name evidence="7" type="ORF">CHIRRI_LOCUS8474</name>
</gene>
<evidence type="ECO:0000313" key="7">
    <source>
        <dbReference type="EMBL" id="CAG9805605.1"/>
    </source>
</evidence>
<evidence type="ECO:0000256" key="2">
    <source>
        <dbReference type="ARBA" id="ARBA00022552"/>
    </source>
</evidence>
<organism evidence="7 8">
    <name type="scientific">Chironomus riparius</name>
    <dbReference type="NCBI Taxonomy" id="315576"/>
    <lineage>
        <taxon>Eukaryota</taxon>
        <taxon>Metazoa</taxon>
        <taxon>Ecdysozoa</taxon>
        <taxon>Arthropoda</taxon>
        <taxon>Hexapoda</taxon>
        <taxon>Insecta</taxon>
        <taxon>Pterygota</taxon>
        <taxon>Neoptera</taxon>
        <taxon>Endopterygota</taxon>
        <taxon>Diptera</taxon>
        <taxon>Nematocera</taxon>
        <taxon>Chironomoidea</taxon>
        <taxon>Chironomidae</taxon>
        <taxon>Chironominae</taxon>
        <taxon>Chironomus</taxon>
    </lineage>
</organism>
<dbReference type="Gene3D" id="3.30.70.3250">
    <property type="entry name" value="Ribonuclease P, Pop5 subunit"/>
    <property type="match status" value="1"/>
</dbReference>
<name>A0A9N9WUA3_9DIPT</name>
<dbReference type="InterPro" id="IPR016819">
    <property type="entry name" value="RNase_P/MRP_POP5"/>
</dbReference>
<keyword evidence="4 6" id="KW-0539">Nucleus</keyword>
<dbReference type="Pfam" id="PF01900">
    <property type="entry name" value="RNase_P_Rpp14"/>
    <property type="match status" value="1"/>
</dbReference>
<keyword evidence="2" id="KW-0698">rRNA processing</keyword>
<proteinExistence type="inferred from homology"/>
<dbReference type="PIRSF" id="PIRSF023803">
    <property type="entry name" value="Ribonuclease_P_prd"/>
    <property type="match status" value="1"/>
</dbReference>
<dbReference type="GO" id="GO:0006364">
    <property type="term" value="P:rRNA processing"/>
    <property type="evidence" value="ECO:0007669"/>
    <property type="project" value="UniProtKB-KW"/>
</dbReference>
<dbReference type="EMBL" id="OU895878">
    <property type="protein sequence ID" value="CAG9805605.1"/>
    <property type="molecule type" value="Genomic_DNA"/>
</dbReference>
<keyword evidence="3 6" id="KW-0819">tRNA processing</keyword>
<dbReference type="SUPFAM" id="SSF160350">
    <property type="entry name" value="Rnp2-like"/>
    <property type="match status" value="1"/>
</dbReference>
<reference evidence="7" key="2">
    <citation type="submission" date="2022-10" db="EMBL/GenBank/DDBJ databases">
        <authorList>
            <consortium name="ENA_rothamsted_submissions"/>
            <consortium name="culmorum"/>
            <person name="King R."/>
        </authorList>
    </citation>
    <scope>NUCLEOTIDE SEQUENCE</scope>
</reference>
<accession>A0A9N9WUA3</accession>
<evidence type="ECO:0000256" key="1">
    <source>
        <dbReference type="ARBA" id="ARBA00010800"/>
    </source>
</evidence>
<dbReference type="OrthoDB" id="277888at2759"/>
<sequence length="140" mass="15991">MVRFKNRYILIQVKSEKNLKLTAAELADTLRKAAHKHYGDFGLASVSNLNVKLFYDRRKLAIVRASHGPHRFITSILPLINKAGKELAQLKILYVGATIRQCKKFVLNYNNNVLRKIIGTFNSEAEKKEFTDEVSNSLEN</sequence>
<protein>
    <recommendedName>
        <fullName evidence="5 6">Ribonuclease P/MRP protein subunit POP5</fullName>
    </recommendedName>
</protein>
<dbReference type="InterPro" id="IPR038085">
    <property type="entry name" value="Rnp2-like_sf"/>
</dbReference>
<dbReference type="Proteomes" id="UP001153620">
    <property type="component" value="Chromosome 2"/>
</dbReference>
<evidence type="ECO:0000256" key="6">
    <source>
        <dbReference type="PIRNR" id="PIRNR023803"/>
    </source>
</evidence>
<dbReference type="PANTHER" id="PTHR48414">
    <property type="entry name" value="POP5 HOMOLOG, RIBONUCLEASE P_MRP SUBUNIT"/>
    <property type="match status" value="1"/>
</dbReference>